<accession>A0A0B2V8G0</accession>
<sequence>MAAESVTFRDAVGNVDLLDDVVLLDNQPCVDAQPVPLQCRVCFDTNFEDRSAYVTGVSKYIEEATRHAEFNDLLAEGFQHAAHLYTWRCCSRAVPMAKSNDQPNRVEINEKVVEVLNSEVEKLHRFMHFTNRSISRFCDEVKRLCHPEKRKDFVSEAYLLTLGKTLNMFAVLDELKNMKASIKNDFSTFRRSAQFLQVMSDTQTIHEMQNLSMFLATQNKIKDTLKSELQAIDGYEELLADVVNICALLFENHMYITPAERHMYVKVLAFALFLMDGDNAGVAKLDQRKRISITKLDKIFQSLEVVPLFGDMQIQPFSFVKRSPFFDPYKWPASNTEGERCHVNIAEKVRTIREHHTEYVAYLSRINNEVAVYDKDGPRSDAENREMTQLVLSGIQLLCGWTSDVVETVSWKLLHPTDHRVNPDCPENAEEYERATKYNYSPAEKAALIETISMIKGVQLMLSKMECVLSMAIRRHIYAELQDFVQLTLKEPLHKALKNKKDVVSGIIQSICDTCVDNCSGQFDSRSSDIGKSKKQRHSTTGSVGDIRTARRSVAPSTTQLYMARTMTESLISERSGGGKRVLRKEIETKHVDRMANFLRMSYHWPALLSLSETLSECCELSQLWFREFYLEMTMGRRIQFPIDMSIPWILTDYILTSQDPTLTECIFYQLDLYNDAANYSLNKFRKQFLYDEVEAEVNLCFDQFVFKLSDSVFTYYKQLASCMLLDKRFKTDCQAMGISIRLPSCARYESLLQQRHVQVPRSLTGLTQLQQLFVASLVKLLGRSIDLNRLVSQRINIAILRSLDVAISKFEADELASIVELVSLLDANRLCHRLLRGQLHSISDFSDLFLEANHNVSAPYGRITLHVFWELNYDLIPNYCYNGSTHRFVKSRHAMRKSAQRDKPPSASLQYFWGSKSLNAAFSNIYSMYGGFIGMPHLKAVARLLGYQGIAVILEELIKIARNLINGPIRGHVRSVFNLMPKVCKLPRFDYGSPAVLEYYVAHLGNVGRYVELKRDMCQVLRELGNTVVFCMQLELALAQEEVLDLLTAAPFTNVIPRPPAKKVDEQEMKIKKLEQKYARIQIASVAEQLGDVKQAAIAREGELLTKERLCCGLNIFEMLLCKLKEILAADTIWTGGFPTNGVMWMDECVEFHRAWSALQFFFCQPPPVSAEGIEQATEPLVEAIFGDGLHWAGGTIIVLLGQQRRFEVLDFCYHLLRMHRADGKDDLVHGIKLSRMVERIRRFQLLSNQIFGVLANYTQPMSDNGEELLEENVREFAPPVHHSIARQFSVQD</sequence>
<evidence type="ECO:0000259" key="4">
    <source>
        <dbReference type="Pfam" id="PF07159"/>
    </source>
</evidence>
<name>A0A0B2V8G0_TOXCA</name>
<dbReference type="EMBL" id="JPKZ01002217">
    <property type="protein sequence ID" value="KHN77838.1"/>
    <property type="molecule type" value="Genomic_DNA"/>
</dbReference>
<keyword evidence="6" id="KW-1185">Reference proteome</keyword>
<comment type="caution">
    <text evidence="5">The sequence shown here is derived from an EMBL/GenBank/DDBJ whole genome shotgun (WGS) entry which is preliminary data.</text>
</comment>
<protein>
    <recommendedName>
        <fullName evidence="2">Cytoplasmic FMR1-interacting protein</fullName>
    </recommendedName>
</protein>
<dbReference type="Pfam" id="PF05994">
    <property type="entry name" value="FragX_IP"/>
    <property type="match status" value="1"/>
</dbReference>
<feature type="domain" description="CYRIA/CYRIB Rac1 binding" evidence="4">
    <location>
        <begin position="63"/>
        <end position="276"/>
    </location>
</feature>
<evidence type="ECO:0000313" key="6">
    <source>
        <dbReference type="Proteomes" id="UP000031036"/>
    </source>
</evidence>
<dbReference type="PANTHER" id="PTHR12195">
    <property type="entry name" value="CYTOPLASMIC FMR1-INTERACTING PROTEIN-RELATED"/>
    <property type="match status" value="1"/>
</dbReference>
<dbReference type="GO" id="GO:0031267">
    <property type="term" value="F:small GTPase binding"/>
    <property type="evidence" value="ECO:0007669"/>
    <property type="project" value="InterPro"/>
</dbReference>
<dbReference type="STRING" id="6265.A0A0B2V8G0"/>
<organism evidence="5 6">
    <name type="scientific">Toxocara canis</name>
    <name type="common">Canine roundworm</name>
    <dbReference type="NCBI Taxonomy" id="6265"/>
    <lineage>
        <taxon>Eukaryota</taxon>
        <taxon>Metazoa</taxon>
        <taxon>Ecdysozoa</taxon>
        <taxon>Nematoda</taxon>
        <taxon>Chromadorea</taxon>
        <taxon>Rhabditida</taxon>
        <taxon>Spirurina</taxon>
        <taxon>Ascaridomorpha</taxon>
        <taxon>Ascaridoidea</taxon>
        <taxon>Toxocaridae</taxon>
        <taxon>Toxocara</taxon>
    </lineage>
</organism>
<evidence type="ECO:0000256" key="1">
    <source>
        <dbReference type="ARBA" id="ARBA00025790"/>
    </source>
</evidence>
<dbReference type="PIRSF" id="PIRSF008153">
    <property type="entry name" value="FMR1_interacting"/>
    <property type="match status" value="1"/>
</dbReference>
<dbReference type="Pfam" id="PF07159">
    <property type="entry name" value="CYRIA-B_Rac1-bd"/>
    <property type="match status" value="1"/>
</dbReference>
<keyword evidence="2" id="KW-0963">Cytoplasm</keyword>
<dbReference type="InterPro" id="IPR009828">
    <property type="entry name" value="CYRIA/CYRIB_Rac1-bd"/>
</dbReference>
<evidence type="ECO:0000313" key="5">
    <source>
        <dbReference type="EMBL" id="KHN77838.1"/>
    </source>
</evidence>
<dbReference type="OMA" id="DQPNRVE"/>
<dbReference type="Proteomes" id="UP000031036">
    <property type="component" value="Unassembled WGS sequence"/>
</dbReference>
<evidence type="ECO:0000256" key="3">
    <source>
        <dbReference type="SAM" id="MobiDB-lite"/>
    </source>
</evidence>
<proteinExistence type="inferred from homology"/>
<feature type="region of interest" description="Disordered" evidence="3">
    <location>
        <begin position="526"/>
        <end position="549"/>
    </location>
</feature>
<evidence type="ECO:0000256" key="2">
    <source>
        <dbReference type="PIRNR" id="PIRNR008153"/>
    </source>
</evidence>
<reference evidence="5 6" key="1">
    <citation type="submission" date="2014-11" db="EMBL/GenBank/DDBJ databases">
        <title>Genetic blueprint of the zoonotic pathogen Toxocara canis.</title>
        <authorList>
            <person name="Zhu X.-Q."/>
            <person name="Korhonen P.K."/>
            <person name="Cai H."/>
            <person name="Young N.D."/>
            <person name="Nejsum P."/>
            <person name="von Samson-Himmelstjerna G."/>
            <person name="Boag P.R."/>
            <person name="Tan P."/>
            <person name="Li Q."/>
            <person name="Min J."/>
            <person name="Yang Y."/>
            <person name="Wang X."/>
            <person name="Fang X."/>
            <person name="Hall R.S."/>
            <person name="Hofmann A."/>
            <person name="Sternberg P.W."/>
            <person name="Jex A.R."/>
            <person name="Gasser R.B."/>
        </authorList>
    </citation>
    <scope>NUCLEOTIDE SEQUENCE [LARGE SCALE GENOMIC DNA]</scope>
    <source>
        <strain evidence="5">PN_DK_2014</strain>
    </source>
</reference>
<dbReference type="InterPro" id="IPR008081">
    <property type="entry name" value="Cytoplasmic_FMR1-int"/>
</dbReference>
<dbReference type="PRINTS" id="PR01698">
    <property type="entry name" value="CYTOFMRPINTP"/>
</dbReference>
<dbReference type="GO" id="GO:0005737">
    <property type="term" value="C:cytoplasm"/>
    <property type="evidence" value="ECO:0007669"/>
    <property type="project" value="UniProtKB-UniRule"/>
</dbReference>
<dbReference type="GO" id="GO:0030833">
    <property type="term" value="P:regulation of actin filament polymerization"/>
    <property type="evidence" value="ECO:0007669"/>
    <property type="project" value="InterPro"/>
</dbReference>
<dbReference type="OrthoDB" id="10265867at2759"/>
<gene>
    <name evidence="5" type="primary">gex-2</name>
    <name evidence="5" type="ORF">Tcan_05032</name>
</gene>
<comment type="similarity">
    <text evidence="1 2">Belongs to the CYFIP family.</text>
</comment>